<dbReference type="SUPFAM" id="SSF47413">
    <property type="entry name" value="lambda repressor-like DNA-binding domains"/>
    <property type="match status" value="1"/>
</dbReference>
<dbReference type="Pfam" id="PF08965">
    <property type="entry name" value="Aca2_YdiL"/>
    <property type="match status" value="1"/>
</dbReference>
<dbReference type="STRING" id="1618207.UM93_14675"/>
<name>A0A0D4C3C5_9MICC</name>
<proteinExistence type="predicted"/>
<organism evidence="1 2">
    <name type="scientific">Psychromicrobium lacuslunae</name>
    <dbReference type="NCBI Taxonomy" id="1618207"/>
    <lineage>
        <taxon>Bacteria</taxon>
        <taxon>Bacillati</taxon>
        <taxon>Actinomycetota</taxon>
        <taxon>Actinomycetes</taxon>
        <taxon>Micrococcales</taxon>
        <taxon>Micrococcaceae</taxon>
        <taxon>Psychromicrobium</taxon>
    </lineage>
</organism>
<dbReference type="HOGENOM" id="CLU_1861072_0_0_11"/>
<dbReference type="KEGG" id="ari:UM93_14675"/>
<reference evidence="1 2" key="1">
    <citation type="journal article" date="2015" name="Genome Announc.">
        <title>Complete Genome Sequencing of Protease-Producing Novel Arthrobacter sp. Strain IHBB 11108 Using PacBio Single-Molecule Real-Time Sequencing Technology.</title>
        <authorList>
            <person name="Kiran S."/>
            <person name="Swarnkar M.K."/>
            <person name="Pal M."/>
            <person name="Thakur R."/>
            <person name="Tewari R."/>
            <person name="Singh A.K."/>
            <person name="Gulati A."/>
        </authorList>
    </citation>
    <scope>NUCLEOTIDE SEQUENCE [LARGE SCALE GENOMIC DNA]</scope>
    <source>
        <strain evidence="1 2">IHBB 11108</strain>
    </source>
</reference>
<gene>
    <name evidence="1" type="ORF">UM93_14675</name>
</gene>
<evidence type="ECO:0000313" key="1">
    <source>
        <dbReference type="EMBL" id="AJT43167.1"/>
    </source>
</evidence>
<sequence length="137" mass="15750">MLYDFNVEEAMTAAELKVVREYLGLTREWCAEYFDVALRQWNRYESSETPIPARIREGMEHIEAETAENVGRYVEALEDATDVVVQTYRVNADFWAKHPETTYSAQWHRAVIARVAQEVPGLTIEFYTPVIAAGNDS</sequence>
<dbReference type="Proteomes" id="UP000061839">
    <property type="component" value="Chromosome"/>
</dbReference>
<protein>
    <recommendedName>
        <fullName evidence="3">DUF1870 domain-containing protein</fullName>
    </recommendedName>
</protein>
<dbReference type="InterPro" id="IPR015060">
    <property type="entry name" value="Aca2_YdiL-like"/>
</dbReference>
<dbReference type="GO" id="GO:0003677">
    <property type="term" value="F:DNA binding"/>
    <property type="evidence" value="ECO:0007669"/>
    <property type="project" value="InterPro"/>
</dbReference>
<dbReference type="InterPro" id="IPR027910">
    <property type="entry name" value="YdiL_sf"/>
</dbReference>
<dbReference type="EMBL" id="CP011005">
    <property type="protein sequence ID" value="AJT43167.1"/>
    <property type="molecule type" value="Genomic_DNA"/>
</dbReference>
<dbReference type="InterPro" id="IPR010982">
    <property type="entry name" value="Lambda_DNA-bd_dom_sf"/>
</dbReference>
<dbReference type="AlphaFoldDB" id="A0A0D4C3C5"/>
<dbReference type="Gene3D" id="1.10.3100.10">
    <property type="entry name" value="Putative cytoplasmic protein"/>
    <property type="match status" value="1"/>
</dbReference>
<accession>A0A0D4C3C5</accession>
<keyword evidence="2" id="KW-1185">Reference proteome</keyword>
<dbReference type="PATRIC" id="fig|1618207.4.peg.2989"/>
<evidence type="ECO:0000313" key="2">
    <source>
        <dbReference type="Proteomes" id="UP000061839"/>
    </source>
</evidence>
<evidence type="ECO:0008006" key="3">
    <source>
        <dbReference type="Google" id="ProtNLM"/>
    </source>
</evidence>